<keyword evidence="1" id="KW-0812">Transmembrane</keyword>
<dbReference type="RefSeq" id="WP_159667636.1">
    <property type="nucleotide sequence ID" value="NZ_WUUS01000007.1"/>
</dbReference>
<keyword evidence="1" id="KW-1133">Transmembrane helix</keyword>
<dbReference type="Pfam" id="PF24369">
    <property type="entry name" value="DUF7525"/>
    <property type="match status" value="1"/>
</dbReference>
<feature type="transmembrane region" description="Helical" evidence="1">
    <location>
        <begin position="37"/>
        <end position="59"/>
    </location>
</feature>
<sequence>METETLESDKAIGVSLVFGAFAVVGAGFMLAGASQIVMAWGFALALTAAILAVVALQAFDI</sequence>
<proteinExistence type="predicted"/>
<comment type="caution">
    <text evidence="2">The sequence shown here is derived from an EMBL/GenBank/DDBJ whole genome shotgun (WGS) entry which is preliminary data.</text>
</comment>
<name>A0A6B0STN6_9EURY</name>
<evidence type="ECO:0000313" key="3">
    <source>
        <dbReference type="Proteomes" id="UP000437065"/>
    </source>
</evidence>
<dbReference type="InterPro" id="IPR055947">
    <property type="entry name" value="DUF7525"/>
</dbReference>
<organism evidence="2 3">
    <name type="scientific">Halobaculum saliterrae</name>
    <dbReference type="NCBI Taxonomy" id="2073113"/>
    <lineage>
        <taxon>Archaea</taxon>
        <taxon>Methanobacteriati</taxon>
        <taxon>Methanobacteriota</taxon>
        <taxon>Stenosarchaea group</taxon>
        <taxon>Halobacteria</taxon>
        <taxon>Halobacteriales</taxon>
        <taxon>Haloferacaceae</taxon>
        <taxon>Halobaculum</taxon>
    </lineage>
</organism>
<dbReference type="EMBL" id="WUUS01000007">
    <property type="protein sequence ID" value="MXR42065.1"/>
    <property type="molecule type" value="Genomic_DNA"/>
</dbReference>
<gene>
    <name evidence="2" type="ORF">GRX01_12040</name>
</gene>
<accession>A0A6B0STN6</accession>
<protein>
    <submittedName>
        <fullName evidence="2">Uncharacterized protein</fullName>
    </submittedName>
</protein>
<evidence type="ECO:0000313" key="2">
    <source>
        <dbReference type="EMBL" id="MXR42065.1"/>
    </source>
</evidence>
<dbReference type="AlphaFoldDB" id="A0A6B0STN6"/>
<evidence type="ECO:0000256" key="1">
    <source>
        <dbReference type="SAM" id="Phobius"/>
    </source>
</evidence>
<dbReference type="Proteomes" id="UP000437065">
    <property type="component" value="Unassembled WGS sequence"/>
</dbReference>
<feature type="transmembrane region" description="Helical" evidence="1">
    <location>
        <begin position="12"/>
        <end position="31"/>
    </location>
</feature>
<reference evidence="2 3" key="1">
    <citation type="submission" date="2019-12" db="EMBL/GenBank/DDBJ databases">
        <title>Isolation and characterization of three novel carbon monoxide-oxidizing members of Halobacteria from salione crusts and soils.</title>
        <authorList>
            <person name="Myers M.R."/>
            <person name="King G.M."/>
        </authorList>
    </citation>
    <scope>NUCLEOTIDE SEQUENCE [LARGE SCALE GENOMIC DNA]</scope>
    <source>
        <strain evidence="2 3">WSA2</strain>
    </source>
</reference>
<keyword evidence="1" id="KW-0472">Membrane</keyword>
<keyword evidence="3" id="KW-1185">Reference proteome</keyword>